<feature type="compositionally biased region" description="Low complexity" evidence="2">
    <location>
        <begin position="11"/>
        <end position="29"/>
    </location>
</feature>
<gene>
    <name evidence="3" type="ORF">EIP91_006182</name>
</gene>
<organism evidence="3 4">
    <name type="scientific">Steccherinum ochraceum</name>
    <dbReference type="NCBI Taxonomy" id="92696"/>
    <lineage>
        <taxon>Eukaryota</taxon>
        <taxon>Fungi</taxon>
        <taxon>Dikarya</taxon>
        <taxon>Basidiomycota</taxon>
        <taxon>Agaricomycotina</taxon>
        <taxon>Agaricomycetes</taxon>
        <taxon>Polyporales</taxon>
        <taxon>Steccherinaceae</taxon>
        <taxon>Steccherinum</taxon>
    </lineage>
</organism>
<dbReference type="AlphaFoldDB" id="A0A4R0RC17"/>
<feature type="coiled-coil region" evidence="1">
    <location>
        <begin position="381"/>
        <end position="417"/>
    </location>
</feature>
<evidence type="ECO:0000256" key="1">
    <source>
        <dbReference type="SAM" id="Coils"/>
    </source>
</evidence>
<feature type="compositionally biased region" description="Acidic residues" evidence="2">
    <location>
        <begin position="311"/>
        <end position="324"/>
    </location>
</feature>
<feature type="compositionally biased region" description="Acidic residues" evidence="2">
    <location>
        <begin position="276"/>
        <end position="288"/>
    </location>
</feature>
<accession>A0A4R0RC17</accession>
<dbReference type="EMBL" id="RWJN01000332">
    <property type="protein sequence ID" value="TCD62975.1"/>
    <property type="molecule type" value="Genomic_DNA"/>
</dbReference>
<feature type="compositionally biased region" description="Basic residues" evidence="2">
    <location>
        <begin position="1"/>
        <end position="10"/>
    </location>
</feature>
<sequence length="530" mass="57597">MSRSTTKRGSTKSTTAPAKAAKLKTNGGKKPTKKTSSAVTIAWDEHPDLTWTIIQLAQDDPQLKQAVFSEKGGNPSTAKGGGKKKTELYWQYAKALFKDHAVYGDYFDSTLTAAKERSPWIDKIKSRLDRIMKQTIVYRKELGQTGEGIKHADEIDMSQENDFTNKWTEIKKKFPWFFELRELVGERPNIKRTGLGNSTSAIDEKILTQPTKASAADDGESEVPDDSEPTPAAGKASDDAVPVNPDVVDGDSNFTDNTQAAADPPRQRPKSIVDEYIGDTSDEDDLDGELSGRTPGAEKQDSRQKRKLDEVVDSAEESDGEDGAGLETRGDKTKAAATKAATPVTKKKTTAQPAISTPSTQSKSASKSAKKTKYSDAFAEVAQAEERTRQAELGLAKAKAEQRTERLRIKAEGKRERMKLKRETLALKKLQVETYREVSLEKIKSKEARSHSATPGPSFFTPVPTKSGVHPSSDFTMFSETPSRASSSGSGATSFLTAEGGSMGFGMLENFEAELGPGPSFAGAFGNQFE</sequence>
<evidence type="ECO:0000256" key="2">
    <source>
        <dbReference type="SAM" id="MobiDB-lite"/>
    </source>
</evidence>
<keyword evidence="1" id="KW-0175">Coiled coil</keyword>
<evidence type="ECO:0000313" key="4">
    <source>
        <dbReference type="Proteomes" id="UP000292702"/>
    </source>
</evidence>
<dbReference type="OrthoDB" id="3255996at2759"/>
<feature type="compositionally biased region" description="Low complexity" evidence="2">
    <location>
        <begin position="239"/>
        <end position="253"/>
    </location>
</feature>
<feature type="compositionally biased region" description="Acidic residues" evidence="2">
    <location>
        <begin position="217"/>
        <end position="228"/>
    </location>
</feature>
<reference evidence="3 4" key="1">
    <citation type="submission" date="2018-11" db="EMBL/GenBank/DDBJ databases">
        <title>Genome assembly of Steccherinum ochraceum LE-BIN_3174, the white-rot fungus of the Steccherinaceae family (The Residual Polyporoid clade, Polyporales, Basidiomycota).</title>
        <authorList>
            <person name="Fedorova T.V."/>
            <person name="Glazunova O.A."/>
            <person name="Landesman E.O."/>
            <person name="Moiseenko K.V."/>
            <person name="Psurtseva N.V."/>
            <person name="Savinova O.S."/>
            <person name="Shakhova N.V."/>
            <person name="Tyazhelova T.V."/>
            <person name="Vasina D.V."/>
        </authorList>
    </citation>
    <scope>NUCLEOTIDE SEQUENCE [LARGE SCALE GENOMIC DNA]</scope>
    <source>
        <strain evidence="3 4">LE-BIN_3174</strain>
    </source>
</reference>
<feature type="compositionally biased region" description="Low complexity" evidence="2">
    <location>
        <begin position="335"/>
        <end position="344"/>
    </location>
</feature>
<dbReference type="Proteomes" id="UP000292702">
    <property type="component" value="Unassembled WGS sequence"/>
</dbReference>
<feature type="compositionally biased region" description="Low complexity" evidence="2">
    <location>
        <begin position="356"/>
        <end position="367"/>
    </location>
</feature>
<name>A0A4R0RC17_9APHY</name>
<proteinExistence type="predicted"/>
<feature type="region of interest" description="Disordered" evidence="2">
    <location>
        <begin position="1"/>
        <end position="38"/>
    </location>
</feature>
<feature type="region of interest" description="Disordered" evidence="2">
    <location>
        <begin position="190"/>
        <end position="373"/>
    </location>
</feature>
<evidence type="ECO:0000313" key="3">
    <source>
        <dbReference type="EMBL" id="TCD62975.1"/>
    </source>
</evidence>
<feature type="compositionally biased region" description="Low complexity" evidence="2">
    <location>
        <begin position="479"/>
        <end position="494"/>
    </location>
</feature>
<comment type="caution">
    <text evidence="3">The sequence shown here is derived from an EMBL/GenBank/DDBJ whole genome shotgun (WGS) entry which is preliminary data.</text>
</comment>
<feature type="region of interest" description="Disordered" evidence="2">
    <location>
        <begin position="445"/>
        <end position="494"/>
    </location>
</feature>
<protein>
    <submittedName>
        <fullName evidence="3">Uncharacterized protein</fullName>
    </submittedName>
</protein>
<keyword evidence="4" id="KW-1185">Reference proteome</keyword>
<feature type="compositionally biased region" description="Basic and acidic residues" evidence="2">
    <location>
        <begin position="296"/>
        <end position="310"/>
    </location>
</feature>